<evidence type="ECO:0000256" key="1">
    <source>
        <dbReference type="SAM" id="Phobius"/>
    </source>
</evidence>
<reference evidence="3" key="1">
    <citation type="submission" date="2018-06" db="EMBL/GenBank/DDBJ databases">
        <authorList>
            <person name="Zhirakovskaya E."/>
        </authorList>
    </citation>
    <scope>NUCLEOTIDE SEQUENCE</scope>
</reference>
<proteinExistence type="predicted"/>
<dbReference type="AlphaFoldDB" id="A0A3B0U2T9"/>
<keyword evidence="1" id="KW-0472">Membrane</keyword>
<dbReference type="Pfam" id="PF07811">
    <property type="entry name" value="TadE"/>
    <property type="match status" value="1"/>
</dbReference>
<organism evidence="3">
    <name type="scientific">hydrothermal vent metagenome</name>
    <dbReference type="NCBI Taxonomy" id="652676"/>
    <lineage>
        <taxon>unclassified sequences</taxon>
        <taxon>metagenomes</taxon>
        <taxon>ecological metagenomes</taxon>
    </lineage>
</organism>
<evidence type="ECO:0000313" key="3">
    <source>
        <dbReference type="EMBL" id="VAW13696.1"/>
    </source>
</evidence>
<accession>A0A3B0U2T9</accession>
<sequence length="192" mass="21100">MSKTSKSIDLFKLFARYRPFGRNKTMGRFKDDEDGVTAIEFGLLAIPFFAIIGAILETSLIFLASQVLDSAVNDSARLIKTGQAQSANYTSTEYRAAICDGLYGMFDCGNLRIRVSEVANFGAATLSNVVDLTDGSWTIVENYDDGAGASIILVEAYYKWPTALDLLNFNLSNLADGTRMLSAVRVFRNEPF</sequence>
<gene>
    <name evidence="3" type="ORF">MNBD_ALPHA11-841</name>
</gene>
<feature type="transmembrane region" description="Helical" evidence="1">
    <location>
        <begin position="41"/>
        <end position="63"/>
    </location>
</feature>
<dbReference type="InterPro" id="IPR012495">
    <property type="entry name" value="TadE-like_dom"/>
</dbReference>
<evidence type="ECO:0000259" key="2">
    <source>
        <dbReference type="Pfam" id="PF07811"/>
    </source>
</evidence>
<keyword evidence="1" id="KW-0812">Transmembrane</keyword>
<dbReference type="EMBL" id="UOEQ01000019">
    <property type="protein sequence ID" value="VAW13696.1"/>
    <property type="molecule type" value="Genomic_DNA"/>
</dbReference>
<name>A0A3B0U2T9_9ZZZZ</name>
<protein>
    <recommendedName>
        <fullName evidence="2">TadE-like domain-containing protein</fullName>
    </recommendedName>
</protein>
<feature type="domain" description="TadE-like" evidence="2">
    <location>
        <begin position="35"/>
        <end position="77"/>
    </location>
</feature>
<keyword evidence="1" id="KW-1133">Transmembrane helix</keyword>